<protein>
    <submittedName>
        <fullName evidence="1">Uncharacterized protein</fullName>
    </submittedName>
</protein>
<organism evidence="1 2">
    <name type="scientific">Coprococcus comes ATCC 27758</name>
    <dbReference type="NCBI Taxonomy" id="470146"/>
    <lineage>
        <taxon>Bacteria</taxon>
        <taxon>Bacillati</taxon>
        <taxon>Bacillota</taxon>
        <taxon>Clostridia</taxon>
        <taxon>Lachnospirales</taxon>
        <taxon>Lachnospiraceae</taxon>
        <taxon>Coprococcus</taxon>
    </lineage>
</organism>
<reference evidence="1 2" key="2">
    <citation type="submission" date="2009-03" db="EMBL/GenBank/DDBJ databases">
        <title>Draft genome sequence of Coprococcus comes (ATCC 27758).</title>
        <authorList>
            <person name="Sudarsanam P."/>
            <person name="Ley R."/>
            <person name="Guruge J."/>
            <person name="Turnbaugh P.J."/>
            <person name="Mahowald M."/>
            <person name="Liep D."/>
            <person name="Gordon J."/>
        </authorList>
    </citation>
    <scope>NUCLEOTIDE SEQUENCE [LARGE SCALE GENOMIC DNA]</scope>
    <source>
        <strain evidence="1 2">ATCC 27758</strain>
    </source>
</reference>
<sequence length="39" mass="4400">MPAPALCNIFFAHAVHLTGGFLCHKKLFLFMIHEICKTV</sequence>
<accession>C0BB09</accession>
<name>C0BB09_9FIRM</name>
<evidence type="ECO:0000313" key="1">
    <source>
        <dbReference type="EMBL" id="EEG89283.1"/>
    </source>
</evidence>
<comment type="caution">
    <text evidence="1">The sequence shown here is derived from an EMBL/GenBank/DDBJ whole genome shotgun (WGS) entry which is preliminary data.</text>
</comment>
<reference evidence="1 2" key="1">
    <citation type="submission" date="2009-02" db="EMBL/GenBank/DDBJ databases">
        <authorList>
            <person name="Fulton L."/>
            <person name="Clifton S."/>
            <person name="Fulton B."/>
            <person name="Xu J."/>
            <person name="Minx P."/>
            <person name="Pepin K.H."/>
            <person name="Johnson M."/>
            <person name="Bhonagiri V."/>
            <person name="Nash W.E."/>
            <person name="Mardis E.R."/>
            <person name="Wilson R.K."/>
        </authorList>
    </citation>
    <scope>NUCLEOTIDE SEQUENCE [LARGE SCALE GENOMIC DNA]</scope>
    <source>
        <strain evidence="1 2">ATCC 27758</strain>
    </source>
</reference>
<dbReference type="HOGENOM" id="CLU_3308027_0_0_9"/>
<proteinExistence type="predicted"/>
<dbReference type="EMBL" id="ABVR01000041">
    <property type="protein sequence ID" value="EEG89283.1"/>
    <property type="molecule type" value="Genomic_DNA"/>
</dbReference>
<dbReference type="Proteomes" id="UP000003793">
    <property type="component" value="Unassembled WGS sequence"/>
</dbReference>
<gene>
    <name evidence="1" type="ORF">COPCOM_02262</name>
</gene>
<evidence type="ECO:0000313" key="2">
    <source>
        <dbReference type="Proteomes" id="UP000003793"/>
    </source>
</evidence>
<dbReference type="AlphaFoldDB" id="C0BB09"/>